<evidence type="ECO:0000256" key="7">
    <source>
        <dbReference type="RuleBase" id="RU000320"/>
    </source>
</evidence>
<dbReference type="STRING" id="1122934.SAMN02745691_01115"/>
<feature type="transmembrane region" description="Helical" evidence="8">
    <location>
        <begin position="237"/>
        <end position="260"/>
    </location>
</feature>
<dbReference type="InterPro" id="IPR052175">
    <property type="entry name" value="ComplexI-like_HydComp"/>
</dbReference>
<feature type="transmembrane region" description="Helical" evidence="8">
    <location>
        <begin position="211"/>
        <end position="230"/>
    </location>
</feature>
<evidence type="ECO:0000313" key="10">
    <source>
        <dbReference type="EMBL" id="SHI95582.1"/>
    </source>
</evidence>
<feature type="transmembrane region" description="Helical" evidence="8">
    <location>
        <begin position="360"/>
        <end position="391"/>
    </location>
</feature>
<organism evidence="10 11">
    <name type="scientific">Parasporobacterium paucivorans DSM 15970</name>
    <dbReference type="NCBI Taxonomy" id="1122934"/>
    <lineage>
        <taxon>Bacteria</taxon>
        <taxon>Bacillati</taxon>
        <taxon>Bacillota</taxon>
        <taxon>Clostridia</taxon>
        <taxon>Lachnospirales</taxon>
        <taxon>Lachnospiraceae</taxon>
        <taxon>Parasporobacterium</taxon>
    </lineage>
</organism>
<dbReference type="PANTHER" id="PTHR42682">
    <property type="entry name" value="HYDROGENASE-4 COMPONENT F"/>
    <property type="match status" value="1"/>
</dbReference>
<evidence type="ECO:0000256" key="4">
    <source>
        <dbReference type="ARBA" id="ARBA00022989"/>
    </source>
</evidence>
<gene>
    <name evidence="10" type="ORF">SAMN02745691_01115</name>
</gene>
<name>A0A1M6FD35_9FIRM</name>
<dbReference type="PRINTS" id="PR01437">
    <property type="entry name" value="NUOXDRDTASE4"/>
</dbReference>
<dbReference type="GO" id="GO:0008137">
    <property type="term" value="F:NADH dehydrogenase (ubiquinone) activity"/>
    <property type="evidence" value="ECO:0007669"/>
    <property type="project" value="InterPro"/>
</dbReference>
<dbReference type="GO" id="GO:0042773">
    <property type="term" value="P:ATP synthesis coupled electron transport"/>
    <property type="evidence" value="ECO:0007669"/>
    <property type="project" value="InterPro"/>
</dbReference>
<dbReference type="InterPro" id="IPR003918">
    <property type="entry name" value="NADH_UbQ_OxRdtase"/>
</dbReference>
<dbReference type="InterPro" id="IPR001750">
    <property type="entry name" value="ND/Mrp_TM"/>
</dbReference>
<proteinExistence type="predicted"/>
<keyword evidence="11" id="KW-1185">Reference proteome</keyword>
<keyword evidence="2" id="KW-1003">Cell membrane</keyword>
<keyword evidence="4 8" id="KW-1133">Transmembrane helix</keyword>
<keyword evidence="3 7" id="KW-0812">Transmembrane</keyword>
<evidence type="ECO:0000256" key="2">
    <source>
        <dbReference type="ARBA" id="ARBA00022475"/>
    </source>
</evidence>
<keyword evidence="5" id="KW-0560">Oxidoreductase</keyword>
<feature type="transmembrane region" description="Helical" evidence="8">
    <location>
        <begin position="456"/>
        <end position="477"/>
    </location>
</feature>
<evidence type="ECO:0000256" key="3">
    <source>
        <dbReference type="ARBA" id="ARBA00022692"/>
    </source>
</evidence>
<sequence>MLSYLSKFFMDDFLSVFFLFIIILIAIPVSVYSTGYIKKYRNIYSGRYFWIMFGLFVLSMIGVVMSSNSISFMVFWELMSIASFFLAIYDHKNRESIKPGIYYFVLTHISGLFLMMMFGFIYKYTGSIDFTEIVHSRGMIQEPWIIFILALIGFGAKAGLLVSEGSSFCAIHKFPSMLSAMMSGVMLKVAIYGFIRVTFFLMGGVSWESGLAVMLLGTVFAIYNIINALLQNDNKKLLAYSSSENIGVIFSVIGLALVLYDLKLYEAAIMALTAGLFHSLNHGVFKSLLFTGAGSALFATGTSNMNELGGLHAKMKFTAICVFIGTAAISCIPPLNGFASESLILVSFIKSSFLLDSKKLFLVVILCGCVIMLASGAAIFAAVKAFGITYLGKARSEKAVNVREIPRSMNVGMAMLSALSILFGIFSPFIVGMISIGLSESILETKYIVQPFGYEITRVAILLFGIIILILLVSRILDKGKKPQINSTWGCGFDTSKPNMQYSGDGFSQPVARYFGRMAGYKKESKVKDTILLKQKTTDKLENNIYMKLIYFTNFLAVRVVKIHYGKIQLYVAYILVAVILSLILVINFV</sequence>
<feature type="transmembrane region" description="Helical" evidence="8">
    <location>
        <begin position="48"/>
        <end position="64"/>
    </location>
</feature>
<keyword evidence="6 8" id="KW-0472">Membrane</keyword>
<dbReference type="GO" id="GO:0005886">
    <property type="term" value="C:plasma membrane"/>
    <property type="evidence" value="ECO:0007669"/>
    <property type="project" value="UniProtKB-SubCell"/>
</dbReference>
<feature type="transmembrane region" description="Helical" evidence="8">
    <location>
        <begin position="70"/>
        <end position="89"/>
    </location>
</feature>
<dbReference type="AlphaFoldDB" id="A0A1M6FD35"/>
<reference evidence="10 11" key="1">
    <citation type="submission" date="2016-11" db="EMBL/GenBank/DDBJ databases">
        <authorList>
            <person name="Jaros S."/>
            <person name="Januszkiewicz K."/>
            <person name="Wedrychowicz H."/>
        </authorList>
    </citation>
    <scope>NUCLEOTIDE SEQUENCE [LARGE SCALE GENOMIC DNA]</scope>
    <source>
        <strain evidence="10 11">DSM 15970</strain>
    </source>
</reference>
<dbReference type="EMBL" id="FQYT01000009">
    <property type="protein sequence ID" value="SHI95582.1"/>
    <property type="molecule type" value="Genomic_DNA"/>
</dbReference>
<dbReference type="Pfam" id="PF00361">
    <property type="entry name" value="Proton_antipo_M"/>
    <property type="match status" value="1"/>
</dbReference>
<feature type="transmembrane region" description="Helical" evidence="8">
    <location>
        <begin position="13"/>
        <end position="36"/>
    </location>
</feature>
<feature type="transmembrane region" description="Helical" evidence="8">
    <location>
        <begin position="101"/>
        <end position="124"/>
    </location>
</feature>
<dbReference type="PANTHER" id="PTHR42682:SF3">
    <property type="entry name" value="FORMATE HYDROGENLYASE SUBUNIT 3-RELATED"/>
    <property type="match status" value="1"/>
</dbReference>
<evidence type="ECO:0000259" key="9">
    <source>
        <dbReference type="Pfam" id="PF00361"/>
    </source>
</evidence>
<evidence type="ECO:0000256" key="8">
    <source>
        <dbReference type="SAM" id="Phobius"/>
    </source>
</evidence>
<dbReference type="Proteomes" id="UP000184342">
    <property type="component" value="Unassembled WGS sequence"/>
</dbReference>
<evidence type="ECO:0000256" key="1">
    <source>
        <dbReference type="ARBA" id="ARBA00004651"/>
    </source>
</evidence>
<feature type="transmembrane region" description="Helical" evidence="8">
    <location>
        <begin position="184"/>
        <end position="205"/>
    </location>
</feature>
<evidence type="ECO:0000256" key="5">
    <source>
        <dbReference type="ARBA" id="ARBA00023002"/>
    </source>
</evidence>
<accession>A0A1M6FD35</accession>
<feature type="domain" description="NADH:quinone oxidoreductase/Mrp antiporter transmembrane" evidence="9">
    <location>
        <begin position="66"/>
        <end position="353"/>
    </location>
</feature>
<comment type="subcellular location">
    <subcellularLocation>
        <location evidence="1">Cell membrane</location>
        <topology evidence="1">Multi-pass membrane protein</topology>
    </subcellularLocation>
    <subcellularLocation>
        <location evidence="7">Membrane</location>
        <topology evidence="7">Multi-pass membrane protein</topology>
    </subcellularLocation>
</comment>
<evidence type="ECO:0000313" key="11">
    <source>
        <dbReference type="Proteomes" id="UP000184342"/>
    </source>
</evidence>
<feature type="transmembrane region" description="Helical" evidence="8">
    <location>
        <begin position="320"/>
        <end position="340"/>
    </location>
</feature>
<dbReference type="OrthoDB" id="9807568at2"/>
<feature type="transmembrane region" description="Helical" evidence="8">
    <location>
        <begin position="411"/>
        <end position="436"/>
    </location>
</feature>
<evidence type="ECO:0000256" key="6">
    <source>
        <dbReference type="ARBA" id="ARBA00023136"/>
    </source>
</evidence>
<dbReference type="GO" id="GO:0016491">
    <property type="term" value="F:oxidoreductase activity"/>
    <property type="evidence" value="ECO:0007669"/>
    <property type="project" value="UniProtKB-KW"/>
</dbReference>
<feature type="transmembrane region" description="Helical" evidence="8">
    <location>
        <begin position="144"/>
        <end position="163"/>
    </location>
</feature>
<protein>
    <submittedName>
        <fullName evidence="10">Proton-conducting membrane transporter</fullName>
    </submittedName>
</protein>
<feature type="transmembrane region" description="Helical" evidence="8">
    <location>
        <begin position="571"/>
        <end position="589"/>
    </location>
</feature>
<feature type="transmembrane region" description="Helical" evidence="8">
    <location>
        <begin position="280"/>
        <end position="299"/>
    </location>
</feature>